<dbReference type="InterPro" id="IPR016181">
    <property type="entry name" value="Acyl_CoA_acyltransferase"/>
</dbReference>
<dbReference type="RefSeq" id="WP_055343292.1">
    <property type="nucleotide sequence ID" value="NZ_CDNI01000027.1"/>
</dbReference>
<evidence type="ECO:0000313" key="3">
    <source>
        <dbReference type="Proteomes" id="UP000049127"/>
    </source>
</evidence>
<dbReference type="AlphaFoldDB" id="A0A0C7LJG4"/>
<name>A0A0C7LJG4_PARSO</name>
<dbReference type="Gene3D" id="3.40.630.30">
    <property type="match status" value="1"/>
</dbReference>
<dbReference type="GO" id="GO:0016747">
    <property type="term" value="F:acyltransferase activity, transferring groups other than amino-acyl groups"/>
    <property type="evidence" value="ECO:0007669"/>
    <property type="project" value="InterPro"/>
</dbReference>
<proteinExistence type="predicted"/>
<dbReference type="Pfam" id="PF00583">
    <property type="entry name" value="Acetyltransf_1"/>
    <property type="match status" value="1"/>
</dbReference>
<reference evidence="2 3" key="1">
    <citation type="submission" date="2015-01" db="EMBL/GenBank/DDBJ databases">
        <authorList>
            <person name="Aslett A.Martin."/>
            <person name="De Silva Nishadi"/>
        </authorList>
    </citation>
    <scope>NUCLEOTIDE SEQUENCE [LARGE SCALE GENOMIC DNA]</scope>
    <source>
        <strain evidence="2 3">R28058</strain>
    </source>
</reference>
<dbReference type="PROSITE" id="PS51186">
    <property type="entry name" value="GNAT"/>
    <property type="match status" value="1"/>
</dbReference>
<dbReference type="SUPFAM" id="SSF55729">
    <property type="entry name" value="Acyl-CoA N-acyltransferases (Nat)"/>
    <property type="match status" value="1"/>
</dbReference>
<protein>
    <submittedName>
        <fullName evidence="2">Putative acetyltransferase</fullName>
    </submittedName>
</protein>
<gene>
    <name evidence="2" type="ORF">R28058_33021</name>
</gene>
<dbReference type="EMBL" id="CEKZ01000027">
    <property type="protein sequence ID" value="CEP41894.1"/>
    <property type="molecule type" value="Genomic_DNA"/>
</dbReference>
<feature type="domain" description="N-acetyltransferase" evidence="1">
    <location>
        <begin position="1"/>
        <end position="152"/>
    </location>
</feature>
<dbReference type="CDD" id="cd04301">
    <property type="entry name" value="NAT_SF"/>
    <property type="match status" value="1"/>
</dbReference>
<evidence type="ECO:0000313" key="2">
    <source>
        <dbReference type="EMBL" id="CEP41894.1"/>
    </source>
</evidence>
<dbReference type="InterPro" id="IPR000182">
    <property type="entry name" value="GNAT_dom"/>
</dbReference>
<accession>A0A0C7LJG4</accession>
<sequence>MNIISIKKQPEYASIVIKYFQEKWASKDSLKVYEDCINNCIISNSPLPQWYLLLNNDEIIGCAGLITNDFISRMDLYPWVCALYIEEKYRGNSYGSILLSEAKKDALNAGFDKLYLCTDHIGYYEHYDFNHIGTGYHPWGDESRIYEADLAK</sequence>
<evidence type="ECO:0000259" key="1">
    <source>
        <dbReference type="PROSITE" id="PS51186"/>
    </source>
</evidence>
<organism evidence="2 3">
    <name type="scientific">Paraclostridium sordellii</name>
    <name type="common">Clostridium sordellii</name>
    <dbReference type="NCBI Taxonomy" id="1505"/>
    <lineage>
        <taxon>Bacteria</taxon>
        <taxon>Bacillati</taxon>
        <taxon>Bacillota</taxon>
        <taxon>Clostridia</taxon>
        <taxon>Peptostreptococcales</taxon>
        <taxon>Peptostreptococcaceae</taxon>
        <taxon>Paraclostridium</taxon>
    </lineage>
</organism>
<dbReference type="Proteomes" id="UP000049127">
    <property type="component" value="Unassembled WGS sequence"/>
</dbReference>
<dbReference type="OrthoDB" id="9789053at2"/>
<keyword evidence="2" id="KW-0808">Transferase</keyword>